<sequence>MILMKKSKSFWKRYFVILWMIITALFSFMGGVLGAGAQEFWPFKERPNTAWKWAVNEKIIPVDKRGLAEAKATIKQGEFLQMIVQVAKLSGQEGEVPIGAENHPAAPAYAAAKAHGIIDCSCQIKPDGELSRDEAAKFIMMTVNGITNQSTLSLENVKNSFFSNSMAKAKPENEQSISLEQAVDALYQMNQLLLLQGR</sequence>
<gene>
    <name evidence="1" type="ORF">C4A77_08065</name>
</gene>
<dbReference type="Proteomes" id="UP000239759">
    <property type="component" value="Unassembled WGS sequence"/>
</dbReference>
<name>A0AAP8U640_BRELA</name>
<evidence type="ECO:0000313" key="2">
    <source>
        <dbReference type="Proteomes" id="UP000239759"/>
    </source>
</evidence>
<protein>
    <recommendedName>
        <fullName evidence="3">S-layer homology domain-containing protein</fullName>
    </recommendedName>
</protein>
<dbReference type="AlphaFoldDB" id="A0AAP8U640"/>
<comment type="caution">
    <text evidence="1">The sequence shown here is derived from an EMBL/GenBank/DDBJ whole genome shotgun (WGS) entry which is preliminary data.</text>
</comment>
<reference evidence="1 2" key="1">
    <citation type="submission" date="2018-02" db="EMBL/GenBank/DDBJ databases">
        <title>Comparative analysis of genomes of three Brevibacillus laterosporus strains producers of potent antimicrobials isolated from silage.</title>
        <authorList>
            <person name="Kojic M."/>
            <person name="Miljkovic M."/>
            <person name="Studholme D."/>
            <person name="Filipic B."/>
        </authorList>
    </citation>
    <scope>NUCLEOTIDE SEQUENCE [LARGE SCALE GENOMIC DNA]</scope>
    <source>
        <strain evidence="1 2">BGSP11</strain>
    </source>
</reference>
<dbReference type="EMBL" id="PRKQ01000007">
    <property type="protein sequence ID" value="PPB08393.1"/>
    <property type="molecule type" value="Genomic_DNA"/>
</dbReference>
<organism evidence="1 2">
    <name type="scientific">Brevibacillus laterosporus</name>
    <name type="common">Bacillus laterosporus</name>
    <dbReference type="NCBI Taxonomy" id="1465"/>
    <lineage>
        <taxon>Bacteria</taxon>
        <taxon>Bacillati</taxon>
        <taxon>Bacillota</taxon>
        <taxon>Bacilli</taxon>
        <taxon>Bacillales</taxon>
        <taxon>Paenibacillaceae</taxon>
        <taxon>Brevibacillus</taxon>
    </lineage>
</organism>
<dbReference type="RefSeq" id="WP_104031408.1">
    <property type="nucleotide sequence ID" value="NZ_JARMDU010000006.1"/>
</dbReference>
<evidence type="ECO:0008006" key="3">
    <source>
        <dbReference type="Google" id="ProtNLM"/>
    </source>
</evidence>
<proteinExistence type="predicted"/>
<evidence type="ECO:0000313" key="1">
    <source>
        <dbReference type="EMBL" id="PPB08393.1"/>
    </source>
</evidence>
<accession>A0AAP8U640</accession>